<proteinExistence type="predicted"/>
<evidence type="ECO:0000313" key="1">
    <source>
        <dbReference type="EMBL" id="CAH1801024.1"/>
    </source>
</evidence>
<comment type="caution">
    <text evidence="1">The sequence shown here is derived from an EMBL/GenBank/DDBJ whole genome shotgun (WGS) entry which is preliminary data.</text>
</comment>
<sequence>MYARKDTLDPRVAPSVIVRTVRSIVTSGRAFVHLVALQDGKEGGVTKSVMMVHSEVAVTRHVIVRTTLNVIKQLENAQMAVVQDGQMMQIMDHVSEHAPVDTGVTTVSKDVTMAALVEHVTDLMVLADVQITNLPVMTNPPELVEGSVTA</sequence>
<dbReference type="Proteomes" id="UP000749559">
    <property type="component" value="Unassembled WGS sequence"/>
</dbReference>
<name>A0A8S4Q3H5_OWEFU</name>
<accession>A0A8S4Q3H5</accession>
<feature type="non-terminal residue" evidence="1">
    <location>
        <position position="150"/>
    </location>
</feature>
<organism evidence="1 2">
    <name type="scientific">Owenia fusiformis</name>
    <name type="common">Polychaete worm</name>
    <dbReference type="NCBI Taxonomy" id="6347"/>
    <lineage>
        <taxon>Eukaryota</taxon>
        <taxon>Metazoa</taxon>
        <taxon>Spiralia</taxon>
        <taxon>Lophotrochozoa</taxon>
        <taxon>Annelida</taxon>
        <taxon>Polychaeta</taxon>
        <taxon>Sedentaria</taxon>
        <taxon>Canalipalpata</taxon>
        <taxon>Sabellida</taxon>
        <taxon>Oweniida</taxon>
        <taxon>Oweniidae</taxon>
        <taxon>Owenia</taxon>
    </lineage>
</organism>
<evidence type="ECO:0000313" key="2">
    <source>
        <dbReference type="Proteomes" id="UP000749559"/>
    </source>
</evidence>
<dbReference type="AlphaFoldDB" id="A0A8S4Q3H5"/>
<protein>
    <submittedName>
        <fullName evidence="1">Uncharacterized protein</fullName>
    </submittedName>
</protein>
<dbReference type="EMBL" id="CAIIXF020000012">
    <property type="protein sequence ID" value="CAH1801024.1"/>
    <property type="molecule type" value="Genomic_DNA"/>
</dbReference>
<reference evidence="1" key="1">
    <citation type="submission" date="2022-03" db="EMBL/GenBank/DDBJ databases">
        <authorList>
            <person name="Martin C."/>
        </authorList>
    </citation>
    <scope>NUCLEOTIDE SEQUENCE</scope>
</reference>
<keyword evidence="2" id="KW-1185">Reference proteome</keyword>
<gene>
    <name evidence="1" type="ORF">OFUS_LOCUS24852</name>
</gene>